<protein>
    <submittedName>
        <fullName evidence="5">FadR family transcriptional regulator</fullName>
    </submittedName>
</protein>
<evidence type="ECO:0000259" key="4">
    <source>
        <dbReference type="PROSITE" id="PS50949"/>
    </source>
</evidence>
<dbReference type="PRINTS" id="PR00035">
    <property type="entry name" value="HTHGNTR"/>
</dbReference>
<gene>
    <name evidence="5" type="ORF">J5Y06_21180</name>
</gene>
<dbReference type="RefSeq" id="WP_209337195.1">
    <property type="nucleotide sequence ID" value="NZ_JAGIYY010000011.1"/>
</dbReference>
<dbReference type="InterPro" id="IPR008920">
    <property type="entry name" value="TF_FadR/GntR_C"/>
</dbReference>
<proteinExistence type="predicted"/>
<dbReference type="Pfam" id="PF07729">
    <property type="entry name" value="FCD"/>
    <property type="match status" value="1"/>
</dbReference>
<dbReference type="InterPro" id="IPR011711">
    <property type="entry name" value="GntR_C"/>
</dbReference>
<evidence type="ECO:0000256" key="2">
    <source>
        <dbReference type="ARBA" id="ARBA00023125"/>
    </source>
</evidence>
<dbReference type="EMBL" id="JAGIYY010000011">
    <property type="protein sequence ID" value="MBP0441169.1"/>
    <property type="molecule type" value="Genomic_DNA"/>
</dbReference>
<keyword evidence="3" id="KW-0804">Transcription</keyword>
<dbReference type="InterPro" id="IPR000524">
    <property type="entry name" value="Tscrpt_reg_HTH_GntR"/>
</dbReference>
<accession>A0A8J7UJD9</accession>
<keyword evidence="2" id="KW-0238">DNA-binding</keyword>
<sequence length="227" mass="24695">MLAAKLRDLILSGEIEPGKSLPTERELVGDSGLSRSSVREALRVLEVEGLITTRPGRSGGSTVQLPGRGSVARSMQLFVRSHSIRVEALLETRVGVEPFLASLAALNATDREVEEMAAIHKRFEESIDNVVAYKRINLDWHLAVARASRNEVLIALMEAVSQPIFDAADYQEVTTPEIRKAAIRAHAGILKAIEARDAKGAAARMEKHVSAYADVMRSKLMLDTGAS</sequence>
<dbReference type="GO" id="GO:0003677">
    <property type="term" value="F:DNA binding"/>
    <property type="evidence" value="ECO:0007669"/>
    <property type="project" value="UniProtKB-KW"/>
</dbReference>
<reference evidence="5" key="1">
    <citation type="submission" date="2021-03" db="EMBL/GenBank/DDBJ databases">
        <title>Genome sequencing and assembly of Tianweitania sediminis.</title>
        <authorList>
            <person name="Chhetri G."/>
        </authorList>
    </citation>
    <scope>NUCLEOTIDE SEQUENCE</scope>
    <source>
        <strain evidence="5">Z8</strain>
    </source>
</reference>
<dbReference type="SUPFAM" id="SSF48008">
    <property type="entry name" value="GntR ligand-binding domain-like"/>
    <property type="match status" value="1"/>
</dbReference>
<dbReference type="InterPro" id="IPR036388">
    <property type="entry name" value="WH-like_DNA-bd_sf"/>
</dbReference>
<dbReference type="SMART" id="SM00345">
    <property type="entry name" value="HTH_GNTR"/>
    <property type="match status" value="1"/>
</dbReference>
<comment type="caution">
    <text evidence="5">The sequence shown here is derived from an EMBL/GenBank/DDBJ whole genome shotgun (WGS) entry which is preliminary data.</text>
</comment>
<evidence type="ECO:0000256" key="3">
    <source>
        <dbReference type="ARBA" id="ARBA00023163"/>
    </source>
</evidence>
<evidence type="ECO:0000313" key="5">
    <source>
        <dbReference type="EMBL" id="MBP0441169.1"/>
    </source>
</evidence>
<dbReference type="PANTHER" id="PTHR43537">
    <property type="entry name" value="TRANSCRIPTIONAL REGULATOR, GNTR FAMILY"/>
    <property type="match status" value="1"/>
</dbReference>
<dbReference type="Proteomes" id="UP000666240">
    <property type="component" value="Unassembled WGS sequence"/>
</dbReference>
<keyword evidence="6" id="KW-1185">Reference proteome</keyword>
<dbReference type="Pfam" id="PF00392">
    <property type="entry name" value="GntR"/>
    <property type="match status" value="1"/>
</dbReference>
<keyword evidence="1" id="KW-0805">Transcription regulation</keyword>
<feature type="domain" description="HTH gntR-type" evidence="4">
    <location>
        <begin position="1"/>
        <end position="66"/>
    </location>
</feature>
<dbReference type="SMART" id="SM00895">
    <property type="entry name" value="FCD"/>
    <property type="match status" value="1"/>
</dbReference>
<dbReference type="GO" id="GO:0003700">
    <property type="term" value="F:DNA-binding transcription factor activity"/>
    <property type="evidence" value="ECO:0007669"/>
    <property type="project" value="InterPro"/>
</dbReference>
<name>A0A8J7UJD9_9HYPH</name>
<dbReference type="InterPro" id="IPR036390">
    <property type="entry name" value="WH_DNA-bd_sf"/>
</dbReference>
<evidence type="ECO:0000313" key="6">
    <source>
        <dbReference type="Proteomes" id="UP000666240"/>
    </source>
</evidence>
<dbReference type="Gene3D" id="1.20.120.530">
    <property type="entry name" value="GntR ligand-binding domain-like"/>
    <property type="match status" value="1"/>
</dbReference>
<evidence type="ECO:0000256" key="1">
    <source>
        <dbReference type="ARBA" id="ARBA00023015"/>
    </source>
</evidence>
<dbReference type="Gene3D" id="1.10.10.10">
    <property type="entry name" value="Winged helix-like DNA-binding domain superfamily/Winged helix DNA-binding domain"/>
    <property type="match status" value="1"/>
</dbReference>
<dbReference type="AlphaFoldDB" id="A0A8J7UJD9"/>
<organism evidence="5 6">
    <name type="scientific">Tianweitania sediminis</name>
    <dbReference type="NCBI Taxonomy" id="1502156"/>
    <lineage>
        <taxon>Bacteria</taxon>
        <taxon>Pseudomonadati</taxon>
        <taxon>Pseudomonadota</taxon>
        <taxon>Alphaproteobacteria</taxon>
        <taxon>Hyphomicrobiales</taxon>
        <taxon>Phyllobacteriaceae</taxon>
        <taxon>Tianweitania</taxon>
    </lineage>
</organism>
<dbReference type="PANTHER" id="PTHR43537:SF5">
    <property type="entry name" value="UXU OPERON TRANSCRIPTIONAL REGULATOR"/>
    <property type="match status" value="1"/>
</dbReference>
<dbReference type="CDD" id="cd07377">
    <property type="entry name" value="WHTH_GntR"/>
    <property type="match status" value="1"/>
</dbReference>
<dbReference type="SUPFAM" id="SSF46785">
    <property type="entry name" value="Winged helix' DNA-binding domain"/>
    <property type="match status" value="1"/>
</dbReference>
<dbReference type="PROSITE" id="PS50949">
    <property type="entry name" value="HTH_GNTR"/>
    <property type="match status" value="1"/>
</dbReference>